<dbReference type="RefSeq" id="XP_027610376.1">
    <property type="nucleotide sequence ID" value="XM_027754575.1"/>
</dbReference>
<comment type="caution">
    <text evidence="2">The sequence shown here is derived from an EMBL/GenBank/DDBJ whole genome shotgun (WGS) entry which is preliminary data.</text>
</comment>
<sequence>MAAQASSGAPLASPYLPAPPPGLCVTGSRFHADRDTESSLAGDPAPASRFPAAMSPPPSGRVPEKAAACSLARDPWAERTDSLLVRY</sequence>
<dbReference type="Proteomes" id="UP000287166">
    <property type="component" value="Unassembled WGS sequence"/>
</dbReference>
<gene>
    <name evidence="2" type="ORF">SCP_0206630</name>
</gene>
<dbReference type="GeneID" id="38776380"/>
<evidence type="ECO:0000313" key="3">
    <source>
        <dbReference type="Proteomes" id="UP000287166"/>
    </source>
</evidence>
<evidence type="ECO:0000256" key="1">
    <source>
        <dbReference type="SAM" id="MobiDB-lite"/>
    </source>
</evidence>
<feature type="region of interest" description="Disordered" evidence="1">
    <location>
        <begin position="23"/>
        <end position="64"/>
    </location>
</feature>
<dbReference type="EMBL" id="BFAD01000002">
    <property type="protein sequence ID" value="GBE79463.1"/>
    <property type="molecule type" value="Genomic_DNA"/>
</dbReference>
<protein>
    <submittedName>
        <fullName evidence="2">Uncharacterized protein</fullName>
    </submittedName>
</protein>
<reference evidence="2 3" key="1">
    <citation type="journal article" date="2018" name="Sci. Rep.">
        <title>Genome sequence of the cauliflower mushroom Sparassis crispa (Hanabiratake) and its association with beneficial usage.</title>
        <authorList>
            <person name="Kiyama R."/>
            <person name="Furutani Y."/>
            <person name="Kawaguchi K."/>
            <person name="Nakanishi T."/>
        </authorList>
    </citation>
    <scope>NUCLEOTIDE SEQUENCE [LARGE SCALE GENOMIC DNA]</scope>
</reference>
<dbReference type="AlphaFoldDB" id="A0A401GBF5"/>
<accession>A0A401GBF5</accession>
<keyword evidence="3" id="KW-1185">Reference proteome</keyword>
<dbReference type="InParanoid" id="A0A401GBF5"/>
<proteinExistence type="predicted"/>
<evidence type="ECO:0000313" key="2">
    <source>
        <dbReference type="EMBL" id="GBE79463.1"/>
    </source>
</evidence>
<organism evidence="2 3">
    <name type="scientific">Sparassis crispa</name>
    <dbReference type="NCBI Taxonomy" id="139825"/>
    <lineage>
        <taxon>Eukaryota</taxon>
        <taxon>Fungi</taxon>
        <taxon>Dikarya</taxon>
        <taxon>Basidiomycota</taxon>
        <taxon>Agaricomycotina</taxon>
        <taxon>Agaricomycetes</taxon>
        <taxon>Polyporales</taxon>
        <taxon>Sparassidaceae</taxon>
        <taxon>Sparassis</taxon>
    </lineage>
</organism>
<name>A0A401GBF5_9APHY</name>